<sequence length="412" mass="43040">MALDWLITQVVDGRPPDPGEVAVPAAQEAAHRRTGPGRWARAARRGPLGRRGSRLLDGDPAAERGALLLLLGVTALFTALSVALPGSWPPSALVLPLVCGGLVLSTRRQLVLVAGVLAGSALSAGWHEPHGVRAGVTVVLALTALAGMVTARFRNRLGLRGLRGDSMLLELSEHTHALGRLPDRLLDWHFDRALAPVGGHAFSGDFLLCADRPEQDLLEVLLVDVSGKGSRAAARSMHLSGAFAMLLGSVPPEAFLPAANDYLVGLGREDEFATAVHLALRPASGEYRLFNAGHPPPAHYRREAGGSWLLGEDGGPALGLLSGSPYPAAHGRLALGDSLLLYSDGLVEVPGQDIEAGIGRLLAAAEPVLRVPHASGGTAGHPAGRVLRAVARDVADDRTLVMVRRLGPPITT</sequence>
<comment type="caution">
    <text evidence="5">The sequence shown here is derived from an EMBL/GenBank/DDBJ whole genome shotgun (WGS) entry which is preliminary data.</text>
</comment>
<dbReference type="EMBL" id="BNBO01000017">
    <property type="protein sequence ID" value="GHH72419.1"/>
    <property type="molecule type" value="Genomic_DNA"/>
</dbReference>
<keyword evidence="1" id="KW-0378">Hydrolase</keyword>
<name>A0A919FV20_9ACTN</name>
<dbReference type="SMART" id="SM00331">
    <property type="entry name" value="PP2C_SIG"/>
    <property type="match status" value="1"/>
</dbReference>
<proteinExistence type="predicted"/>
<dbReference type="Gene3D" id="3.60.40.10">
    <property type="entry name" value="PPM-type phosphatase domain"/>
    <property type="match status" value="1"/>
</dbReference>
<keyword evidence="3" id="KW-0812">Transmembrane</keyword>
<dbReference type="InterPro" id="IPR052016">
    <property type="entry name" value="Bact_Sigma-Reg"/>
</dbReference>
<feature type="transmembrane region" description="Helical" evidence="3">
    <location>
        <begin position="110"/>
        <end position="126"/>
    </location>
</feature>
<evidence type="ECO:0000259" key="4">
    <source>
        <dbReference type="SMART" id="SM00331"/>
    </source>
</evidence>
<protein>
    <submittedName>
        <fullName evidence="5">Membrane protein</fullName>
    </submittedName>
</protein>
<dbReference type="GO" id="GO:0016791">
    <property type="term" value="F:phosphatase activity"/>
    <property type="evidence" value="ECO:0007669"/>
    <property type="project" value="TreeGrafter"/>
</dbReference>
<evidence type="ECO:0000313" key="5">
    <source>
        <dbReference type="EMBL" id="GHH72419.1"/>
    </source>
</evidence>
<dbReference type="Pfam" id="PF07228">
    <property type="entry name" value="SpoIIE"/>
    <property type="match status" value="1"/>
</dbReference>
<feature type="transmembrane region" description="Helical" evidence="3">
    <location>
        <begin position="61"/>
        <end position="82"/>
    </location>
</feature>
<gene>
    <name evidence="5" type="ORF">GCM10018781_35200</name>
</gene>
<dbReference type="InterPro" id="IPR036457">
    <property type="entry name" value="PPM-type-like_dom_sf"/>
</dbReference>
<reference evidence="5" key="2">
    <citation type="submission" date="2020-09" db="EMBL/GenBank/DDBJ databases">
        <authorList>
            <person name="Sun Q."/>
            <person name="Ohkuma M."/>
        </authorList>
    </citation>
    <scope>NUCLEOTIDE SEQUENCE</scope>
    <source>
        <strain evidence="5">JCM 4646</strain>
    </source>
</reference>
<reference evidence="5" key="1">
    <citation type="journal article" date="2014" name="Int. J. Syst. Evol. Microbiol.">
        <title>Complete genome sequence of Corynebacterium casei LMG S-19264T (=DSM 44701T), isolated from a smear-ripened cheese.</title>
        <authorList>
            <consortium name="US DOE Joint Genome Institute (JGI-PGF)"/>
            <person name="Walter F."/>
            <person name="Albersmeier A."/>
            <person name="Kalinowski J."/>
            <person name="Ruckert C."/>
        </authorList>
    </citation>
    <scope>NUCLEOTIDE SEQUENCE</scope>
    <source>
        <strain evidence="5">JCM 4646</strain>
    </source>
</reference>
<keyword evidence="3" id="KW-1133">Transmembrane helix</keyword>
<feature type="region of interest" description="Disordered" evidence="2">
    <location>
        <begin position="16"/>
        <end position="43"/>
    </location>
</feature>
<dbReference type="AlphaFoldDB" id="A0A919FV20"/>
<dbReference type="PANTHER" id="PTHR43156">
    <property type="entry name" value="STAGE II SPORULATION PROTEIN E-RELATED"/>
    <property type="match status" value="1"/>
</dbReference>
<organism evidence="5 6">
    <name type="scientific">Kitasatospora indigofera</name>
    <dbReference type="NCBI Taxonomy" id="67307"/>
    <lineage>
        <taxon>Bacteria</taxon>
        <taxon>Bacillati</taxon>
        <taxon>Actinomycetota</taxon>
        <taxon>Actinomycetes</taxon>
        <taxon>Kitasatosporales</taxon>
        <taxon>Streptomycetaceae</taxon>
        <taxon>Kitasatospora</taxon>
    </lineage>
</organism>
<evidence type="ECO:0000256" key="3">
    <source>
        <dbReference type="SAM" id="Phobius"/>
    </source>
</evidence>
<dbReference type="InterPro" id="IPR001932">
    <property type="entry name" value="PPM-type_phosphatase-like_dom"/>
</dbReference>
<dbReference type="PANTHER" id="PTHR43156:SF2">
    <property type="entry name" value="STAGE II SPORULATION PROTEIN E"/>
    <property type="match status" value="1"/>
</dbReference>
<feature type="transmembrane region" description="Helical" evidence="3">
    <location>
        <begin position="132"/>
        <end position="153"/>
    </location>
</feature>
<feature type="domain" description="PPM-type phosphatase" evidence="4">
    <location>
        <begin position="187"/>
        <end position="405"/>
    </location>
</feature>
<evidence type="ECO:0000256" key="2">
    <source>
        <dbReference type="SAM" id="MobiDB-lite"/>
    </source>
</evidence>
<keyword evidence="6" id="KW-1185">Reference proteome</keyword>
<evidence type="ECO:0000313" key="6">
    <source>
        <dbReference type="Proteomes" id="UP000617734"/>
    </source>
</evidence>
<dbReference type="Proteomes" id="UP000617734">
    <property type="component" value="Unassembled WGS sequence"/>
</dbReference>
<accession>A0A919FV20</accession>
<keyword evidence="3" id="KW-0472">Membrane</keyword>
<evidence type="ECO:0000256" key="1">
    <source>
        <dbReference type="ARBA" id="ARBA00022801"/>
    </source>
</evidence>